<accession>Q1MYI5</accession>
<dbReference type="EMBL" id="AAQH01000025">
    <property type="protein sequence ID" value="EAT11046.1"/>
    <property type="molecule type" value="Genomic_DNA"/>
</dbReference>
<dbReference type="Proteomes" id="UP000004263">
    <property type="component" value="Unassembled WGS sequence"/>
</dbReference>
<evidence type="ECO:0000313" key="2">
    <source>
        <dbReference type="Proteomes" id="UP000004263"/>
    </source>
</evidence>
<sequence>MPLADQYWQGVYNTFMQPILAINWNDYRQPLDSKIQNSNLFEQSPAKTARH</sequence>
<name>Q1MYI5_9GAMM</name>
<gene>
    <name evidence="1" type="primary">hslO</name>
    <name evidence="1" type="ORF">RED65_14402</name>
</gene>
<dbReference type="AlphaFoldDB" id="Q1MYI5"/>
<dbReference type="HOGENOM" id="CLU_3096041_0_0_6"/>
<proteinExistence type="predicted"/>
<evidence type="ECO:0000313" key="1">
    <source>
        <dbReference type="EMBL" id="EAT11046.1"/>
    </source>
</evidence>
<protein>
    <submittedName>
        <fullName evidence="1">Hsp33-like chaperonin</fullName>
    </submittedName>
</protein>
<comment type="caution">
    <text evidence="1">The sequence shown here is derived from an EMBL/GenBank/DDBJ whole genome shotgun (WGS) entry which is preliminary data.</text>
</comment>
<organism evidence="1 2">
    <name type="scientific">Bermanella marisrubri</name>
    <dbReference type="NCBI Taxonomy" id="207949"/>
    <lineage>
        <taxon>Bacteria</taxon>
        <taxon>Pseudomonadati</taxon>
        <taxon>Pseudomonadota</taxon>
        <taxon>Gammaproteobacteria</taxon>
        <taxon>Oceanospirillales</taxon>
        <taxon>Oceanospirillaceae</taxon>
        <taxon>Bermanella</taxon>
    </lineage>
</organism>
<keyword evidence="2" id="KW-1185">Reference proteome</keyword>
<reference evidence="1 2" key="1">
    <citation type="submission" date="2006-03" db="EMBL/GenBank/DDBJ databases">
        <authorList>
            <person name="Pinhassi J."/>
            <person name="Pedros-Alio C."/>
            <person name="Ferriera S."/>
            <person name="Johnson J."/>
            <person name="Kravitz S."/>
            <person name="Halpern A."/>
            <person name="Remington K."/>
            <person name="Beeson K."/>
            <person name="Tran B."/>
            <person name="Rogers Y.-H."/>
            <person name="Friedman R."/>
            <person name="Venter J.C."/>
        </authorList>
    </citation>
    <scope>NUCLEOTIDE SEQUENCE [LARGE SCALE GENOMIC DNA]</scope>
    <source>
        <strain evidence="1 2">RED65</strain>
    </source>
</reference>